<sequence length="193" mass="22172">MQKDYFVIESEASNNHPMLQWDQLAGHFRKGVAVKVDEPVRLRLGKPVPRNPVMVDHHELPEPVVSTRLKDLLEPMNLFRVQLVPTDVTVKPDDVRRYWLMHIYNTITCVDRQRSSLSIDEDDGGILGIRKLVLDEEVLRAIPLEQRLVFRLAESTSTNVFHQSVADKVLSLKPEGLRFIPVERWNDGAAFQA</sequence>
<accession>A0ABX7NSM3</accession>
<name>A0ABX7NSM3_9BACT</name>
<reference evidence="2 3" key="1">
    <citation type="submission" date="2021-02" db="EMBL/GenBank/DDBJ databases">
        <title>De Novo genome assembly of isolated myxobacteria.</title>
        <authorList>
            <person name="Stevens D.C."/>
        </authorList>
    </citation>
    <scope>NUCLEOTIDE SEQUENCE [LARGE SCALE GENOMIC DNA]</scope>
    <source>
        <strain evidence="3">SCPEA02</strain>
    </source>
</reference>
<gene>
    <name evidence="2" type="ORF">JY651_35690</name>
</gene>
<evidence type="ECO:0000313" key="2">
    <source>
        <dbReference type="EMBL" id="QSQ20545.1"/>
    </source>
</evidence>
<dbReference type="Proteomes" id="UP000662747">
    <property type="component" value="Chromosome"/>
</dbReference>
<protein>
    <recommendedName>
        <fullName evidence="1">Immunity MXAN-0049 protein domain-containing protein</fullName>
    </recommendedName>
</protein>
<keyword evidence="3" id="KW-1185">Reference proteome</keyword>
<evidence type="ECO:0000313" key="3">
    <source>
        <dbReference type="Proteomes" id="UP000662747"/>
    </source>
</evidence>
<feature type="domain" description="Immunity MXAN-0049 protein" evidence="1">
    <location>
        <begin position="28"/>
        <end position="183"/>
    </location>
</feature>
<organism evidence="2 3">
    <name type="scientific">Pyxidicoccus parkwayensis</name>
    <dbReference type="NCBI Taxonomy" id="2813578"/>
    <lineage>
        <taxon>Bacteria</taxon>
        <taxon>Pseudomonadati</taxon>
        <taxon>Myxococcota</taxon>
        <taxon>Myxococcia</taxon>
        <taxon>Myxococcales</taxon>
        <taxon>Cystobacterineae</taxon>
        <taxon>Myxococcaceae</taxon>
        <taxon>Pyxidicoccus</taxon>
    </lineage>
</organism>
<dbReference type="EMBL" id="CP071090">
    <property type="protein sequence ID" value="QSQ20545.1"/>
    <property type="molecule type" value="Genomic_DNA"/>
</dbReference>
<dbReference type="Pfam" id="PF07791">
    <property type="entry name" value="Imm11"/>
    <property type="match status" value="1"/>
</dbReference>
<dbReference type="InterPro" id="IPR012433">
    <property type="entry name" value="Imm11"/>
</dbReference>
<evidence type="ECO:0000259" key="1">
    <source>
        <dbReference type="Pfam" id="PF07791"/>
    </source>
</evidence>
<dbReference type="RefSeq" id="WP_206722125.1">
    <property type="nucleotide sequence ID" value="NZ_CP071090.1"/>
</dbReference>
<proteinExistence type="predicted"/>